<gene>
    <name evidence="2" type="ORF">JIN85_04255</name>
</gene>
<comment type="caution">
    <text evidence="2">The sequence shown here is derived from an EMBL/GenBank/DDBJ whole genome shotgun (WGS) entry which is preliminary data.</text>
</comment>
<accession>A0A934S3G4</accession>
<dbReference type="SUPFAM" id="SSF53300">
    <property type="entry name" value="vWA-like"/>
    <property type="match status" value="1"/>
</dbReference>
<feature type="domain" description="DUF58" evidence="1">
    <location>
        <begin position="49"/>
        <end position="256"/>
    </location>
</feature>
<dbReference type="AlphaFoldDB" id="A0A934S3G4"/>
<dbReference type="InterPro" id="IPR002881">
    <property type="entry name" value="DUF58"/>
</dbReference>
<organism evidence="2 3">
    <name type="scientific">Luteolibacter pohnpeiensis</name>
    <dbReference type="NCBI Taxonomy" id="454153"/>
    <lineage>
        <taxon>Bacteria</taxon>
        <taxon>Pseudomonadati</taxon>
        <taxon>Verrucomicrobiota</taxon>
        <taxon>Verrucomicrobiia</taxon>
        <taxon>Verrucomicrobiales</taxon>
        <taxon>Verrucomicrobiaceae</taxon>
        <taxon>Luteolibacter</taxon>
    </lineage>
</organism>
<name>A0A934S3G4_9BACT</name>
<protein>
    <submittedName>
        <fullName evidence="2">DUF58 domain-containing protein</fullName>
    </submittedName>
</protein>
<dbReference type="Proteomes" id="UP000603141">
    <property type="component" value="Unassembled WGS sequence"/>
</dbReference>
<keyword evidence="3" id="KW-1185">Reference proteome</keyword>
<dbReference type="PANTHER" id="PTHR33608">
    <property type="entry name" value="BLL2464 PROTEIN"/>
    <property type="match status" value="1"/>
</dbReference>
<dbReference type="EMBL" id="JAENIJ010000004">
    <property type="protein sequence ID" value="MBK1881612.1"/>
    <property type="molecule type" value="Genomic_DNA"/>
</dbReference>
<dbReference type="Gene3D" id="3.40.50.410">
    <property type="entry name" value="von Willebrand factor, type A domain"/>
    <property type="match status" value="1"/>
</dbReference>
<sequence>MAAAHSFEDPHDFLAIEDLELASRGIVEGIWQGLRRSPFRGSGVEFESHRDYRFGDDPRHLDTSVYARTRRLCVKDYRAETNLPLYMMLDCSGSMDVSNGSSEKWAYAARCAAALGRLAINAQDAAGLSLLGNEVVDHRSPRTGRTHFQNLLGMLGQAKPSGGGSLASAIREVSGFCRRKGVVVVFSDFFDHPAETVSALTRLAAARHDVIAFQVLDPYELELPGDGDLEIEDAETGKILRLSAADVRAAHADAVVKWRDDFAARCRAVGIQHFSVTTNQPIAGSLVEFLQGRTVQ</sequence>
<proteinExistence type="predicted"/>
<evidence type="ECO:0000259" key="1">
    <source>
        <dbReference type="Pfam" id="PF01882"/>
    </source>
</evidence>
<evidence type="ECO:0000313" key="3">
    <source>
        <dbReference type="Proteomes" id="UP000603141"/>
    </source>
</evidence>
<evidence type="ECO:0000313" key="2">
    <source>
        <dbReference type="EMBL" id="MBK1881612.1"/>
    </source>
</evidence>
<reference evidence="2" key="1">
    <citation type="submission" date="2021-01" db="EMBL/GenBank/DDBJ databases">
        <title>Modified the classification status of verrucomicrobia.</title>
        <authorList>
            <person name="Feng X."/>
        </authorList>
    </citation>
    <scope>NUCLEOTIDE SEQUENCE</scope>
    <source>
        <strain evidence="2">KCTC 22041</strain>
    </source>
</reference>
<dbReference type="PANTHER" id="PTHR33608:SF7">
    <property type="entry name" value="DUF58 DOMAIN-CONTAINING PROTEIN"/>
    <property type="match status" value="1"/>
</dbReference>
<dbReference type="RefSeq" id="WP_200267973.1">
    <property type="nucleotide sequence ID" value="NZ_JAENIJ010000004.1"/>
</dbReference>
<dbReference type="Pfam" id="PF01882">
    <property type="entry name" value="DUF58"/>
    <property type="match status" value="1"/>
</dbReference>
<dbReference type="InterPro" id="IPR036465">
    <property type="entry name" value="vWFA_dom_sf"/>
</dbReference>